<protein>
    <submittedName>
        <fullName evidence="6">Restriction endonuclease S subunits</fullName>
    </submittedName>
</protein>
<dbReference type="Proteomes" id="UP000289440">
    <property type="component" value="Plasmid 4"/>
</dbReference>
<accession>A0A449A6P6</accession>
<keyword evidence="6" id="KW-0614">Plasmid</keyword>
<dbReference type="GO" id="GO:0009307">
    <property type="term" value="P:DNA restriction-modification system"/>
    <property type="evidence" value="ECO:0007669"/>
    <property type="project" value="UniProtKB-KW"/>
</dbReference>
<evidence type="ECO:0000313" key="7">
    <source>
        <dbReference type="Proteomes" id="UP000289440"/>
    </source>
</evidence>
<name>A0A449A6P6_9BACT</name>
<keyword evidence="6" id="KW-0378">Hydrolase</keyword>
<gene>
    <name evidence="6" type="ORF">NCTC10166_00901</name>
</gene>
<dbReference type="EMBL" id="LR214954">
    <property type="protein sequence ID" value="VEU59914.1"/>
    <property type="molecule type" value="Genomic_DNA"/>
</dbReference>
<keyword evidence="4" id="KW-1133">Transmembrane helix</keyword>
<dbReference type="OrthoDB" id="396674at2"/>
<keyword evidence="3" id="KW-0238">DNA-binding</keyword>
<proteinExistence type="inferred from homology"/>
<dbReference type="Pfam" id="PF01420">
    <property type="entry name" value="Methylase_S"/>
    <property type="match status" value="1"/>
</dbReference>
<evidence type="ECO:0000256" key="2">
    <source>
        <dbReference type="ARBA" id="ARBA00022747"/>
    </source>
</evidence>
<dbReference type="RefSeq" id="WP_129720257.1">
    <property type="nucleotide sequence ID" value="NZ_LR214954.1"/>
</dbReference>
<sequence>MQWCKRNKGIYDIYSSKTIDEKPITKINEYDFEDYYITIAGSGANCGKFFYRKGKFSIMQSVWLIVNNQTLSLTNIFIFYLEIKKDERFGKRISA</sequence>
<keyword evidence="2" id="KW-0680">Restriction system</keyword>
<feature type="transmembrane region" description="Helical" evidence="4">
    <location>
        <begin position="62"/>
        <end position="81"/>
    </location>
</feature>
<dbReference type="GO" id="GO:0003677">
    <property type="term" value="F:DNA binding"/>
    <property type="evidence" value="ECO:0007669"/>
    <property type="project" value="UniProtKB-KW"/>
</dbReference>
<dbReference type="InterPro" id="IPR044946">
    <property type="entry name" value="Restrct_endonuc_typeI_TRD_sf"/>
</dbReference>
<keyword evidence="4" id="KW-0472">Membrane</keyword>
<dbReference type="GO" id="GO:0004519">
    <property type="term" value="F:endonuclease activity"/>
    <property type="evidence" value="ECO:0007669"/>
    <property type="project" value="UniProtKB-KW"/>
</dbReference>
<reference evidence="6 7" key="1">
    <citation type="submission" date="2019-01" db="EMBL/GenBank/DDBJ databases">
        <authorList>
            <consortium name="Pathogen Informatics"/>
        </authorList>
    </citation>
    <scope>NUCLEOTIDE SEQUENCE [LARGE SCALE GENOMIC DNA]</scope>
    <source>
        <strain evidence="6 7">NCTC10166</strain>
        <plasmid evidence="7">4</plasmid>
    </source>
</reference>
<dbReference type="KEGG" id="mnu:NCTC10166_00901"/>
<evidence type="ECO:0000256" key="1">
    <source>
        <dbReference type="ARBA" id="ARBA00010923"/>
    </source>
</evidence>
<dbReference type="AlphaFoldDB" id="A0A449A6P6"/>
<keyword evidence="6" id="KW-0255">Endonuclease</keyword>
<keyword evidence="7" id="KW-1185">Reference proteome</keyword>
<evidence type="ECO:0000259" key="5">
    <source>
        <dbReference type="Pfam" id="PF01420"/>
    </source>
</evidence>
<evidence type="ECO:0000256" key="3">
    <source>
        <dbReference type="ARBA" id="ARBA00023125"/>
    </source>
</evidence>
<organism evidence="6 7">
    <name type="scientific">Mesomycoplasma neurolyticum</name>
    <dbReference type="NCBI Taxonomy" id="2120"/>
    <lineage>
        <taxon>Bacteria</taxon>
        <taxon>Bacillati</taxon>
        <taxon>Mycoplasmatota</taxon>
        <taxon>Mycoplasmoidales</taxon>
        <taxon>Metamycoplasmataceae</taxon>
        <taxon>Mesomycoplasma</taxon>
    </lineage>
</organism>
<feature type="domain" description="Type I restriction modification DNA specificity" evidence="5">
    <location>
        <begin position="4"/>
        <end position="85"/>
    </location>
</feature>
<keyword evidence="6" id="KW-0540">Nuclease</keyword>
<evidence type="ECO:0000256" key="4">
    <source>
        <dbReference type="SAM" id="Phobius"/>
    </source>
</evidence>
<dbReference type="Gene3D" id="3.90.220.20">
    <property type="entry name" value="DNA methylase specificity domains"/>
    <property type="match status" value="1"/>
</dbReference>
<keyword evidence="4" id="KW-0812">Transmembrane</keyword>
<comment type="similarity">
    <text evidence="1">Belongs to the type-I restriction system S methylase family.</text>
</comment>
<dbReference type="SUPFAM" id="SSF116734">
    <property type="entry name" value="DNA methylase specificity domain"/>
    <property type="match status" value="1"/>
</dbReference>
<geneLocation type="plasmid" evidence="6">
    <name>4</name>
</geneLocation>
<evidence type="ECO:0000313" key="6">
    <source>
        <dbReference type="EMBL" id="VEU59914.1"/>
    </source>
</evidence>
<dbReference type="InterPro" id="IPR000055">
    <property type="entry name" value="Restrct_endonuc_typeI_TRD"/>
</dbReference>